<feature type="region of interest" description="Disordered" evidence="13">
    <location>
        <begin position="73"/>
        <end position="260"/>
    </location>
</feature>
<dbReference type="EC" id="4.3.2.2" evidence="7"/>
<dbReference type="STRING" id="6832.A0A553NWY7"/>
<dbReference type="FunFam" id="1.10.40.30:FF:000005">
    <property type="entry name" value="Adenylosuccinate lyase"/>
    <property type="match status" value="1"/>
</dbReference>
<comment type="pathway">
    <text evidence="3">Purine metabolism; IMP biosynthesis via de novo pathway; 5-amino-1-(5-phospho-D-ribosyl)imidazole-4-carboxamide from 5-amino-1-(5-phospho-D-ribosyl)imidazole-4-carboxylate: step 2/2.</text>
</comment>
<dbReference type="PRINTS" id="PR00149">
    <property type="entry name" value="FUMRATELYASE"/>
</dbReference>
<dbReference type="GO" id="GO:0006189">
    <property type="term" value="P:'de novo' IMP biosynthetic process"/>
    <property type="evidence" value="ECO:0007669"/>
    <property type="project" value="UniProtKB-UniPathway"/>
</dbReference>
<evidence type="ECO:0000256" key="10">
    <source>
        <dbReference type="ARBA" id="ARBA00023239"/>
    </source>
</evidence>
<dbReference type="Pfam" id="PF10397">
    <property type="entry name" value="ADSL_C"/>
    <property type="match status" value="1"/>
</dbReference>
<evidence type="ECO:0000256" key="4">
    <source>
        <dbReference type="ARBA" id="ARBA00004734"/>
    </source>
</evidence>
<feature type="compositionally biased region" description="Basic and acidic residues" evidence="13">
    <location>
        <begin position="135"/>
        <end position="149"/>
    </location>
</feature>
<comment type="caution">
    <text evidence="15">The sequence shown here is derived from an EMBL/GenBank/DDBJ whole genome shotgun (WGS) entry which is preliminary data.</text>
</comment>
<dbReference type="InterPro" id="IPR004769">
    <property type="entry name" value="Pur_lyase"/>
</dbReference>
<dbReference type="NCBIfam" id="TIGR00928">
    <property type="entry name" value="purB"/>
    <property type="match status" value="1"/>
</dbReference>
<evidence type="ECO:0000256" key="3">
    <source>
        <dbReference type="ARBA" id="ARBA00004706"/>
    </source>
</evidence>
<keyword evidence="16" id="KW-1185">Reference proteome</keyword>
<proteinExistence type="inferred from homology"/>
<evidence type="ECO:0000256" key="7">
    <source>
        <dbReference type="ARBA" id="ARBA00012339"/>
    </source>
</evidence>
<comment type="subunit">
    <text evidence="6">Homotetramer. Residues from neighboring subunits contribute catalytic and substrate-binding residues to each active site.</text>
</comment>
<dbReference type="PANTHER" id="PTHR43172">
    <property type="entry name" value="ADENYLOSUCCINATE LYASE"/>
    <property type="match status" value="1"/>
</dbReference>
<keyword evidence="10" id="KW-0456">Lyase</keyword>
<gene>
    <name evidence="15" type="ORF">TCAL_01242</name>
</gene>
<evidence type="ECO:0000259" key="14">
    <source>
        <dbReference type="SMART" id="SM00998"/>
    </source>
</evidence>
<dbReference type="Pfam" id="PF00206">
    <property type="entry name" value="Lyase_1"/>
    <property type="match status" value="1"/>
</dbReference>
<dbReference type="AlphaFoldDB" id="A0A553NWY7"/>
<name>A0A553NWY7_TIGCA</name>
<feature type="compositionally biased region" description="Basic residues" evidence="13">
    <location>
        <begin position="359"/>
        <end position="373"/>
    </location>
</feature>
<feature type="compositionally biased region" description="Basic residues" evidence="13">
    <location>
        <begin position="97"/>
        <end position="134"/>
    </location>
</feature>
<dbReference type="GO" id="GO:0005829">
    <property type="term" value="C:cytosol"/>
    <property type="evidence" value="ECO:0007669"/>
    <property type="project" value="TreeGrafter"/>
</dbReference>
<evidence type="ECO:0000256" key="9">
    <source>
        <dbReference type="ARBA" id="ARBA00022755"/>
    </source>
</evidence>
<comment type="similarity">
    <text evidence="5">Belongs to the lyase 1 family. Adenylosuccinate lyase subfamily.</text>
</comment>
<dbReference type="InterPro" id="IPR019468">
    <property type="entry name" value="AdenyloSucc_lyase_C"/>
</dbReference>
<evidence type="ECO:0000256" key="1">
    <source>
        <dbReference type="ARBA" id="ARBA00000598"/>
    </source>
</evidence>
<evidence type="ECO:0000256" key="8">
    <source>
        <dbReference type="ARBA" id="ARBA00017058"/>
    </source>
</evidence>
<feature type="compositionally biased region" description="Low complexity" evidence="13">
    <location>
        <begin position="374"/>
        <end position="386"/>
    </location>
</feature>
<evidence type="ECO:0000256" key="11">
    <source>
        <dbReference type="ARBA" id="ARBA00030717"/>
    </source>
</evidence>
<keyword evidence="9" id="KW-0658">Purine biosynthesis</keyword>
<dbReference type="FunFam" id="1.10.275.60:FF:000001">
    <property type="entry name" value="Adenylosuccinate lyase"/>
    <property type="match status" value="1"/>
</dbReference>
<dbReference type="UniPathway" id="UPA00075">
    <property type="reaction ID" value="UER00336"/>
</dbReference>
<evidence type="ECO:0000256" key="2">
    <source>
        <dbReference type="ARBA" id="ARBA00002971"/>
    </source>
</evidence>
<dbReference type="CDD" id="cd03302">
    <property type="entry name" value="Adenylsuccinate_lyase_2"/>
    <property type="match status" value="1"/>
</dbReference>
<dbReference type="PANTHER" id="PTHR43172:SF1">
    <property type="entry name" value="ADENYLOSUCCINATE LYASE"/>
    <property type="match status" value="1"/>
</dbReference>
<evidence type="ECO:0000313" key="15">
    <source>
        <dbReference type="EMBL" id="TRY69939.1"/>
    </source>
</evidence>
<feature type="compositionally biased region" description="Basic and acidic residues" evidence="13">
    <location>
        <begin position="73"/>
        <end position="96"/>
    </location>
</feature>
<reference evidence="15 16" key="1">
    <citation type="journal article" date="2018" name="Nat. Ecol. Evol.">
        <title>Genomic signatures of mitonuclear coevolution across populations of Tigriopus californicus.</title>
        <authorList>
            <person name="Barreto F.S."/>
            <person name="Watson E.T."/>
            <person name="Lima T.G."/>
            <person name="Willett C.S."/>
            <person name="Edmands S."/>
            <person name="Li W."/>
            <person name="Burton R.S."/>
        </authorList>
    </citation>
    <scope>NUCLEOTIDE SEQUENCE [LARGE SCALE GENOMIC DNA]</scope>
    <source>
        <strain evidence="15 16">San Diego</strain>
    </source>
</reference>
<evidence type="ECO:0000256" key="6">
    <source>
        <dbReference type="ARBA" id="ARBA00011668"/>
    </source>
</evidence>
<dbReference type="InterPro" id="IPR008948">
    <property type="entry name" value="L-Aspartase-like"/>
</dbReference>
<evidence type="ECO:0000313" key="16">
    <source>
        <dbReference type="Proteomes" id="UP000318571"/>
    </source>
</evidence>
<dbReference type="SMART" id="SM00998">
    <property type="entry name" value="ADSL_C"/>
    <property type="match status" value="1"/>
</dbReference>
<dbReference type="Gene3D" id="1.10.40.30">
    <property type="entry name" value="Fumarase/aspartase (C-terminal domain)"/>
    <property type="match status" value="1"/>
</dbReference>
<protein>
    <recommendedName>
        <fullName evidence="8">Adenylosuccinate lyase</fullName>
        <ecNumber evidence="7">4.3.2.2</ecNumber>
    </recommendedName>
    <alternativeName>
        <fullName evidence="11">Adenylosuccinase</fullName>
    </alternativeName>
</protein>
<feature type="compositionally biased region" description="Low complexity" evidence="13">
    <location>
        <begin position="320"/>
        <end position="339"/>
    </location>
</feature>
<dbReference type="GO" id="GO:0044208">
    <property type="term" value="P:'de novo' AMP biosynthetic process"/>
    <property type="evidence" value="ECO:0007669"/>
    <property type="project" value="UniProtKB-UniPathway"/>
</dbReference>
<dbReference type="SUPFAM" id="SSF48557">
    <property type="entry name" value="L-aspartase-like"/>
    <property type="match status" value="1"/>
</dbReference>
<organism evidence="15 16">
    <name type="scientific">Tigriopus californicus</name>
    <name type="common">Marine copepod</name>
    <dbReference type="NCBI Taxonomy" id="6832"/>
    <lineage>
        <taxon>Eukaryota</taxon>
        <taxon>Metazoa</taxon>
        <taxon>Ecdysozoa</taxon>
        <taxon>Arthropoda</taxon>
        <taxon>Crustacea</taxon>
        <taxon>Multicrustacea</taxon>
        <taxon>Hexanauplia</taxon>
        <taxon>Copepoda</taxon>
        <taxon>Harpacticoida</taxon>
        <taxon>Harpacticidae</taxon>
        <taxon>Tigriopus</taxon>
    </lineage>
</organism>
<comment type="catalytic activity">
    <reaction evidence="1">
        <text>(2S)-2-[5-amino-1-(5-phospho-beta-D-ribosyl)imidazole-4-carboxamido]succinate = 5-amino-1-(5-phospho-beta-D-ribosyl)imidazole-4-carboxamide + fumarate</text>
        <dbReference type="Rhea" id="RHEA:23920"/>
        <dbReference type="ChEBI" id="CHEBI:29806"/>
        <dbReference type="ChEBI" id="CHEBI:58443"/>
        <dbReference type="ChEBI" id="CHEBI:58475"/>
        <dbReference type="EC" id="4.3.2.2"/>
    </reaction>
</comment>
<dbReference type="Gene3D" id="1.20.200.10">
    <property type="entry name" value="Fumarase/aspartase (Central domain)"/>
    <property type="match status" value="1"/>
</dbReference>
<comment type="catalytic activity">
    <reaction evidence="12">
        <text>N(6)-(1,2-dicarboxyethyl)-AMP = fumarate + AMP</text>
        <dbReference type="Rhea" id="RHEA:16853"/>
        <dbReference type="ChEBI" id="CHEBI:29806"/>
        <dbReference type="ChEBI" id="CHEBI:57567"/>
        <dbReference type="ChEBI" id="CHEBI:456215"/>
        <dbReference type="EC" id="4.3.2.2"/>
    </reaction>
</comment>
<evidence type="ECO:0000256" key="12">
    <source>
        <dbReference type="ARBA" id="ARBA00047513"/>
    </source>
</evidence>
<evidence type="ECO:0000256" key="13">
    <source>
        <dbReference type="SAM" id="MobiDB-lite"/>
    </source>
</evidence>
<dbReference type="InterPro" id="IPR022761">
    <property type="entry name" value="Fumarate_lyase_N"/>
</dbReference>
<comment type="function">
    <text evidence="2">Catalyzes two non-sequential steps in de novo AMP synthesis: converts (S)-2-(5-amino-1-(5-phospho-D-ribosyl)imidazole-4-carboxamido)succinate (SAICAR) to fumarate plus 5-amino-1-(5-phospho-D-ribosyl)imidazole-4-carboxamide, and thereby also contributes to de novo IMP synthesis, and converts succinyladenosine monophosphate (SAMP) to AMP and fumarate.</text>
</comment>
<dbReference type="Proteomes" id="UP000318571">
    <property type="component" value="Chromosome 9"/>
</dbReference>
<accession>A0A553NWY7</accession>
<dbReference type="UniPathway" id="UPA00074">
    <property type="reaction ID" value="UER00132"/>
</dbReference>
<dbReference type="EMBL" id="VCGU01000009">
    <property type="protein sequence ID" value="TRY69939.1"/>
    <property type="molecule type" value="Genomic_DNA"/>
</dbReference>
<feature type="domain" description="Adenylosuccinate lyase C-terminal" evidence="14">
    <location>
        <begin position="757"/>
        <end position="843"/>
    </location>
</feature>
<feature type="compositionally biased region" description="Basic residues" evidence="13">
    <location>
        <begin position="158"/>
        <end position="167"/>
    </location>
</feature>
<feature type="compositionally biased region" description="Acidic residues" evidence="13">
    <location>
        <begin position="294"/>
        <end position="304"/>
    </location>
</feature>
<feature type="region of interest" description="Disordered" evidence="13">
    <location>
        <begin position="290"/>
        <end position="392"/>
    </location>
</feature>
<dbReference type="OMA" id="WRELWIH"/>
<dbReference type="PROSITE" id="PS00163">
    <property type="entry name" value="FUMARATE_LYASES"/>
    <property type="match status" value="1"/>
</dbReference>
<evidence type="ECO:0000256" key="5">
    <source>
        <dbReference type="ARBA" id="ARBA00008273"/>
    </source>
</evidence>
<dbReference type="GO" id="GO:0070626">
    <property type="term" value="F:(S)-2-(5-amino-1-(5-phospho-D-ribosyl)imidazole-4-carboxamido) succinate lyase (fumarate-forming) activity"/>
    <property type="evidence" value="ECO:0007669"/>
    <property type="project" value="TreeGrafter"/>
</dbReference>
<dbReference type="InterPro" id="IPR000362">
    <property type="entry name" value="Fumarate_lyase_fam"/>
</dbReference>
<dbReference type="InterPro" id="IPR020557">
    <property type="entry name" value="Fumarate_lyase_CS"/>
</dbReference>
<dbReference type="Gene3D" id="1.10.275.60">
    <property type="match status" value="1"/>
</dbReference>
<sequence>MNNHHHNHTNHMFRRFNGQDHMASKFRAGFVPRAMVDQLRILEHQGQTLGSNPILNSLLFAFGTMLTRKTDKFTQTDPRDLHRSGQKHRLELDARSSSRRKKKKRKRDQRKKRRRRSSTSHRSHEKKKKKKRAKHSDPQPEIEPRKIGRDLASSPLPKLKRIINKRRFSQETEDLSPENRFTGDESQGKQIVISSIDDIPTLDDDGKPVVKGIQSPTGSESKTVEPNAWDSPDSEPKPVSNGTSASSLLRPPTGRNLKFPKFLPKIIGTSLLNNNNQGPARVLPDEAVKNVEGPPEEADEDPAVESDRERKRSWSRSRSRSYSSNHSRSSSRYSHSASRSRSRSDFRSSRSRSYSRSYSRSRTRSRTPPRSRTRSPSLPRRTGSPSFKERRRITRYASEEMKFNFSDHKKFSTWRRMWWILGKAQQEVGLTIDGHPITQEQLDEMEANLENIDFRIAMEEERKRKHDVMAHVHTFGVACPKAKGIIHLGATSCYVTDNTDLIMIRDGLDILLPKVAKCIKRLADFALSYKDLPTLGYTHYQPAQLTTVGKRACLWLQDLVIDEMTISRVRHDLKFRGIKGATGTQASFLQLFDNDAAKVKALDKAVTRMAGFSGCLTISGQTYTRRIDIGIVSALSAFGASAHKIFTDIRLLAHDKEIEEPFDKSQIGSSAMPYKRNPMRSERGCALSRHLMTILSNAMQTHSTQWFERTLDDSANRKLTLGEAFLSADAVLQLLQNVLEGLVVYPKVIERRIHAELPFMATENIIMAMVRKMKDGDRQEVHEKIRVLSHEAGSVVKNEGKDNDLIDRIKRDPYFEPILADLDHLLEPATFVGRAPEQVTDFIREEVEPVLQKYEGQLSGSAELKV</sequence>
<comment type="pathway">
    <text evidence="4">Purine metabolism; AMP biosynthesis via de novo pathway; AMP from IMP: step 2/2.</text>
</comment>
<dbReference type="GO" id="GO:0004018">
    <property type="term" value="F:N6-(1,2-dicarboxyethyl)AMP AMP-lyase (fumarate-forming) activity"/>
    <property type="evidence" value="ECO:0007669"/>
    <property type="project" value="InterPro"/>
</dbReference>